<proteinExistence type="predicted"/>
<feature type="compositionally biased region" description="Polar residues" evidence="1">
    <location>
        <begin position="123"/>
        <end position="134"/>
    </location>
</feature>
<reference evidence="2 3" key="1">
    <citation type="submission" date="2018-08" db="EMBL/GenBank/DDBJ databases">
        <title>Genomic investigation of the strawberry pathogen Phytophthora fragariae indicates pathogenicity is determined by transcriptional variation in three key races.</title>
        <authorList>
            <person name="Adams T.M."/>
            <person name="Armitage A.D."/>
            <person name="Sobczyk M.K."/>
            <person name="Bates H.J."/>
            <person name="Dunwell J.M."/>
            <person name="Nellist C.F."/>
            <person name="Harrison R.J."/>
        </authorList>
    </citation>
    <scope>NUCLEOTIDE SEQUENCE [LARGE SCALE GENOMIC DNA]</scope>
    <source>
        <strain evidence="2 3">BC-1</strain>
    </source>
</reference>
<accession>A0A6A4AGB1</accession>
<sequence>MQVVRSGNASVIATVEYYQAAWWAGVEVGDHVKAFNLTGELNPPGLWTNDVLATVNMHPTGKAFGLQAWKDRNVEELRKIRFENFQYNKCDHSRCLRDIPRKATVPFNLSKVVDDWDWQKCQSHPASTTSNSRAATPRSLPDV</sequence>
<organism evidence="2 3">
    <name type="scientific">Phytophthora fragariae</name>
    <dbReference type="NCBI Taxonomy" id="53985"/>
    <lineage>
        <taxon>Eukaryota</taxon>
        <taxon>Sar</taxon>
        <taxon>Stramenopiles</taxon>
        <taxon>Oomycota</taxon>
        <taxon>Peronosporomycetes</taxon>
        <taxon>Peronosporales</taxon>
        <taxon>Peronosporaceae</taxon>
        <taxon>Phytophthora</taxon>
    </lineage>
</organism>
<evidence type="ECO:0000256" key="1">
    <source>
        <dbReference type="SAM" id="MobiDB-lite"/>
    </source>
</evidence>
<gene>
    <name evidence="2" type="ORF">PF002_g2222</name>
</gene>
<name>A0A6A4AGB1_9STRA</name>
<evidence type="ECO:0000313" key="3">
    <source>
        <dbReference type="Proteomes" id="UP000440367"/>
    </source>
</evidence>
<dbReference type="Proteomes" id="UP000440367">
    <property type="component" value="Unassembled WGS sequence"/>
</dbReference>
<evidence type="ECO:0000313" key="2">
    <source>
        <dbReference type="EMBL" id="KAE9255695.1"/>
    </source>
</evidence>
<dbReference type="EMBL" id="QXGD01000056">
    <property type="protein sequence ID" value="KAE9255695.1"/>
    <property type="molecule type" value="Genomic_DNA"/>
</dbReference>
<protein>
    <submittedName>
        <fullName evidence="2">Uncharacterized protein</fullName>
    </submittedName>
</protein>
<dbReference type="AlphaFoldDB" id="A0A6A4AGB1"/>
<comment type="caution">
    <text evidence="2">The sequence shown here is derived from an EMBL/GenBank/DDBJ whole genome shotgun (WGS) entry which is preliminary data.</text>
</comment>
<feature type="region of interest" description="Disordered" evidence="1">
    <location>
        <begin position="123"/>
        <end position="143"/>
    </location>
</feature>